<keyword evidence="10" id="KW-0675">Receptor</keyword>
<dbReference type="Proteomes" id="UP000007267">
    <property type="component" value="Unassembled WGS sequence"/>
</dbReference>
<dbReference type="GO" id="GO:0004984">
    <property type="term" value="F:olfactory receptor activity"/>
    <property type="evidence" value="ECO:0007669"/>
    <property type="project" value="InterPro"/>
</dbReference>
<keyword evidence="9 12" id="KW-0472">Membrane</keyword>
<evidence type="ECO:0000256" key="6">
    <source>
        <dbReference type="ARBA" id="ARBA00022725"/>
    </source>
</evidence>
<dbReference type="RefSeq" id="XP_006135787.1">
    <property type="nucleotide sequence ID" value="XM_006135725.1"/>
</dbReference>
<dbReference type="PRINTS" id="PR00237">
    <property type="entry name" value="GPCRRHODOPSN"/>
</dbReference>
<dbReference type="Gene3D" id="1.20.1070.10">
    <property type="entry name" value="Rhodopsin 7-helix transmembrane proteins"/>
    <property type="match status" value="1"/>
</dbReference>
<feature type="transmembrane region" description="Helical" evidence="12">
    <location>
        <begin position="238"/>
        <end position="258"/>
    </location>
</feature>
<evidence type="ECO:0000256" key="2">
    <source>
        <dbReference type="ARBA" id="ARBA00004651"/>
    </source>
</evidence>
<comment type="function">
    <text evidence="1">Odorant receptor.</text>
</comment>
<dbReference type="HOGENOM" id="CLU_012526_1_0_1"/>
<evidence type="ECO:0000256" key="7">
    <source>
        <dbReference type="ARBA" id="ARBA00022989"/>
    </source>
</evidence>
<feature type="transmembrane region" description="Helical" evidence="12">
    <location>
        <begin position="139"/>
        <end position="156"/>
    </location>
</feature>
<accession>K7F0I7</accession>
<evidence type="ECO:0000259" key="13">
    <source>
        <dbReference type="PROSITE" id="PS50262"/>
    </source>
</evidence>
<feature type="domain" description="G-protein coupled receptors family 1 profile" evidence="13">
    <location>
        <begin position="39"/>
        <end position="288"/>
    </location>
</feature>
<keyword evidence="7 12" id="KW-1133">Transmembrane helix</keyword>
<evidence type="ECO:0000256" key="4">
    <source>
        <dbReference type="ARBA" id="ARBA00022606"/>
    </source>
</evidence>
<feature type="transmembrane region" description="Helical" evidence="12">
    <location>
        <begin position="23"/>
        <end position="49"/>
    </location>
</feature>
<reference evidence="14" key="4">
    <citation type="submission" date="2025-09" db="UniProtKB">
        <authorList>
            <consortium name="Ensembl"/>
        </authorList>
    </citation>
    <scope>IDENTIFICATION</scope>
</reference>
<evidence type="ECO:0000256" key="5">
    <source>
        <dbReference type="ARBA" id="ARBA00022692"/>
    </source>
</evidence>
<dbReference type="PRINTS" id="PR00245">
    <property type="entry name" value="OLFACTORYR"/>
</dbReference>
<organism evidence="14 15">
    <name type="scientific">Pelodiscus sinensis</name>
    <name type="common">Chinese softshell turtle</name>
    <name type="synonym">Trionyx sinensis</name>
    <dbReference type="NCBI Taxonomy" id="13735"/>
    <lineage>
        <taxon>Eukaryota</taxon>
        <taxon>Metazoa</taxon>
        <taxon>Chordata</taxon>
        <taxon>Craniata</taxon>
        <taxon>Vertebrata</taxon>
        <taxon>Euteleostomi</taxon>
        <taxon>Archelosauria</taxon>
        <taxon>Testudinata</taxon>
        <taxon>Testudines</taxon>
        <taxon>Cryptodira</taxon>
        <taxon>Trionychia</taxon>
        <taxon>Trionychidae</taxon>
        <taxon>Pelodiscus</taxon>
    </lineage>
</organism>
<dbReference type="AlphaFoldDB" id="K7F0I7"/>
<dbReference type="Ensembl" id="ENSPSIT00000001551.1">
    <property type="protein sequence ID" value="ENSPSIP00000001547.1"/>
    <property type="gene ID" value="ENSPSIG00000001551.1"/>
</dbReference>
<dbReference type="Pfam" id="PF13853">
    <property type="entry name" value="7tm_4"/>
    <property type="match status" value="1"/>
</dbReference>
<evidence type="ECO:0000256" key="3">
    <source>
        <dbReference type="ARBA" id="ARBA00022475"/>
    </source>
</evidence>
<evidence type="ECO:0000256" key="8">
    <source>
        <dbReference type="ARBA" id="ARBA00023040"/>
    </source>
</evidence>
<keyword evidence="8" id="KW-0297">G-protein coupled receptor</keyword>
<keyword evidence="6" id="KW-0552">Olfaction</keyword>
<dbReference type="eggNOG" id="ENOG502SHXQ">
    <property type="taxonomic scope" value="Eukaryota"/>
</dbReference>
<dbReference type="FunFam" id="1.20.1070.10:FF:000037">
    <property type="entry name" value="Olfactory receptor"/>
    <property type="match status" value="1"/>
</dbReference>
<reference evidence="15" key="2">
    <citation type="journal article" date="2013" name="Nat. Genet.">
        <title>The draft genomes of soft-shell turtle and green sea turtle yield insights into the development and evolution of the turtle-specific body plan.</title>
        <authorList>
            <person name="Wang Z."/>
            <person name="Pascual-Anaya J."/>
            <person name="Zadissa A."/>
            <person name="Li W."/>
            <person name="Niimura Y."/>
            <person name="Huang Z."/>
            <person name="Li C."/>
            <person name="White S."/>
            <person name="Xiong Z."/>
            <person name="Fang D."/>
            <person name="Wang B."/>
            <person name="Ming Y."/>
            <person name="Chen Y."/>
            <person name="Zheng Y."/>
            <person name="Kuraku S."/>
            <person name="Pignatelli M."/>
            <person name="Herrero J."/>
            <person name="Beal K."/>
            <person name="Nozawa M."/>
            <person name="Li Q."/>
            <person name="Wang J."/>
            <person name="Zhang H."/>
            <person name="Yu L."/>
            <person name="Shigenobu S."/>
            <person name="Wang J."/>
            <person name="Liu J."/>
            <person name="Flicek P."/>
            <person name="Searle S."/>
            <person name="Wang J."/>
            <person name="Kuratani S."/>
            <person name="Yin Y."/>
            <person name="Aken B."/>
            <person name="Zhang G."/>
            <person name="Irie N."/>
        </authorList>
    </citation>
    <scope>NUCLEOTIDE SEQUENCE [LARGE SCALE GENOMIC DNA]</scope>
    <source>
        <strain evidence="15">Daiwa-1</strain>
    </source>
</reference>
<dbReference type="InterPro" id="IPR000725">
    <property type="entry name" value="Olfact_rcpt"/>
</dbReference>
<dbReference type="OMA" id="TGSFVYM"/>
<reference evidence="14" key="3">
    <citation type="submission" date="2025-08" db="UniProtKB">
        <authorList>
            <consortium name="Ensembl"/>
        </authorList>
    </citation>
    <scope>IDENTIFICATION</scope>
</reference>
<name>K7F0I7_PELSI</name>
<evidence type="ECO:0000256" key="12">
    <source>
        <dbReference type="SAM" id="Phobius"/>
    </source>
</evidence>
<dbReference type="PANTHER" id="PTHR26452">
    <property type="entry name" value="OLFACTORY RECEPTOR"/>
    <property type="match status" value="1"/>
</dbReference>
<dbReference type="GO" id="GO:0004930">
    <property type="term" value="F:G protein-coupled receptor activity"/>
    <property type="evidence" value="ECO:0007669"/>
    <property type="project" value="UniProtKB-KW"/>
</dbReference>
<keyword evidence="3" id="KW-1003">Cell membrane</keyword>
<dbReference type="CDD" id="cd15227">
    <property type="entry name" value="7tmA_OR14-like"/>
    <property type="match status" value="1"/>
</dbReference>
<sequence length="311" mass="34665">MANKTTVSEFILLGFADLQERQMFYSMVFLLIYLATVIGNLLIVAAVVLDFRLHTPMYFFLFNLSSLDLCYISITIPKMLANSLTNTRSISFIGCATQVFLVISLAATECALLSVMAYDRRTAICFPLHYKMIMSRGTCARMAAGSWVSGVLYSLLHTGNTFRLPFCHANVISQFFCDIPQLLKLACSDTYPNKVVVVLFGVCLALGCFVFIITSYIQIFSTVLRIPSMSGKHKAFSTCLPHLVVIGLFFGTGSFVYMRQTSVTSSSWDLLASVLYAVLPPLSNPIVYSLRNKEIREALGRVIARMSFQRV</sequence>
<dbReference type="EMBL" id="AGCU01170084">
    <property type="status" value="NOT_ANNOTATED_CDS"/>
    <property type="molecule type" value="Genomic_DNA"/>
</dbReference>
<dbReference type="GO" id="GO:0005886">
    <property type="term" value="C:plasma membrane"/>
    <property type="evidence" value="ECO:0007669"/>
    <property type="project" value="UniProtKB-SubCell"/>
</dbReference>
<keyword evidence="4" id="KW-0716">Sensory transduction</keyword>
<feature type="transmembrane region" description="Helical" evidence="12">
    <location>
        <begin position="96"/>
        <end position="118"/>
    </location>
</feature>
<dbReference type="InterPro" id="IPR000276">
    <property type="entry name" value="GPCR_Rhodpsn"/>
</dbReference>
<dbReference type="OrthoDB" id="9836137at2759"/>
<evidence type="ECO:0000256" key="1">
    <source>
        <dbReference type="ARBA" id="ARBA00002936"/>
    </source>
</evidence>
<dbReference type="SUPFAM" id="SSF81321">
    <property type="entry name" value="Family A G protein-coupled receptor-like"/>
    <property type="match status" value="1"/>
</dbReference>
<evidence type="ECO:0000256" key="10">
    <source>
        <dbReference type="ARBA" id="ARBA00023170"/>
    </source>
</evidence>
<feature type="transmembrane region" description="Helical" evidence="12">
    <location>
        <begin position="270"/>
        <end position="290"/>
    </location>
</feature>
<evidence type="ECO:0000256" key="9">
    <source>
        <dbReference type="ARBA" id="ARBA00023136"/>
    </source>
</evidence>
<keyword evidence="11" id="KW-0807">Transducer</keyword>
<protein>
    <submittedName>
        <fullName evidence="14">Olfactory receptor 14A16-like</fullName>
    </submittedName>
</protein>
<evidence type="ECO:0000256" key="11">
    <source>
        <dbReference type="ARBA" id="ARBA00023224"/>
    </source>
</evidence>
<dbReference type="InterPro" id="IPR050516">
    <property type="entry name" value="Olfactory_GPCR"/>
</dbReference>
<keyword evidence="15" id="KW-1185">Reference proteome</keyword>
<comment type="subcellular location">
    <subcellularLocation>
        <location evidence="2">Cell membrane</location>
        <topology evidence="2">Multi-pass membrane protein</topology>
    </subcellularLocation>
</comment>
<dbReference type="InterPro" id="IPR017452">
    <property type="entry name" value="GPCR_Rhodpsn_7TM"/>
</dbReference>
<evidence type="ECO:0000313" key="14">
    <source>
        <dbReference type="Ensembl" id="ENSPSIP00000001547.1"/>
    </source>
</evidence>
<proteinExistence type="predicted"/>
<dbReference type="PROSITE" id="PS50262">
    <property type="entry name" value="G_PROTEIN_RECEP_F1_2"/>
    <property type="match status" value="1"/>
</dbReference>
<dbReference type="KEGG" id="pss:102449334"/>
<dbReference type="GeneTree" id="ENSGT01050000244828"/>
<dbReference type="GeneID" id="102449334"/>
<keyword evidence="5 12" id="KW-0812">Transmembrane</keyword>
<evidence type="ECO:0000313" key="15">
    <source>
        <dbReference type="Proteomes" id="UP000007267"/>
    </source>
</evidence>
<feature type="transmembrane region" description="Helical" evidence="12">
    <location>
        <begin position="195"/>
        <end position="217"/>
    </location>
</feature>
<reference evidence="15" key="1">
    <citation type="submission" date="2011-10" db="EMBL/GenBank/DDBJ databases">
        <authorList>
            <consortium name="Soft-shell Turtle Genome Consortium"/>
        </authorList>
    </citation>
    <scope>NUCLEOTIDE SEQUENCE [LARGE SCALE GENOMIC DNA]</scope>
    <source>
        <strain evidence="15">Daiwa-1</strain>
    </source>
</reference>
<feature type="transmembrane region" description="Helical" evidence="12">
    <location>
        <begin position="56"/>
        <end position="76"/>
    </location>
</feature>